<dbReference type="PANTHER" id="PTHR12526">
    <property type="entry name" value="GLYCOSYLTRANSFERASE"/>
    <property type="match status" value="1"/>
</dbReference>
<dbReference type="SUPFAM" id="SSF53756">
    <property type="entry name" value="UDP-Glycosyltransferase/glycogen phosphorylase"/>
    <property type="match status" value="1"/>
</dbReference>
<organism evidence="5 6">
    <name type="scientific">Caulobacter rhizosphaerae</name>
    <dbReference type="NCBI Taxonomy" id="2010972"/>
    <lineage>
        <taxon>Bacteria</taxon>
        <taxon>Pseudomonadati</taxon>
        <taxon>Pseudomonadota</taxon>
        <taxon>Alphaproteobacteria</taxon>
        <taxon>Caulobacterales</taxon>
        <taxon>Caulobacteraceae</taxon>
        <taxon>Caulobacter</taxon>
    </lineage>
</organism>
<dbReference type="InterPro" id="IPR001296">
    <property type="entry name" value="Glyco_trans_1"/>
</dbReference>
<proteinExistence type="predicted"/>
<dbReference type="CDD" id="cd03801">
    <property type="entry name" value="GT4_PimA-like"/>
    <property type="match status" value="1"/>
</dbReference>
<dbReference type="EMBL" id="JAVDRL010000008">
    <property type="protein sequence ID" value="MDR6532259.1"/>
    <property type="molecule type" value="Genomic_DNA"/>
</dbReference>
<dbReference type="RefSeq" id="WP_310032698.1">
    <property type="nucleotide sequence ID" value="NZ_JAVDRL010000008.1"/>
</dbReference>
<feature type="domain" description="Glycosyl transferase family 1" evidence="3">
    <location>
        <begin position="214"/>
        <end position="365"/>
    </location>
</feature>
<dbReference type="Proteomes" id="UP001262754">
    <property type="component" value="Unassembled WGS sequence"/>
</dbReference>
<feature type="domain" description="Glycosyltransferase subfamily 4-like N-terminal" evidence="4">
    <location>
        <begin position="40"/>
        <end position="197"/>
    </location>
</feature>
<reference evidence="5 6" key="1">
    <citation type="submission" date="2023-07" db="EMBL/GenBank/DDBJ databases">
        <title>Sorghum-associated microbial communities from plants grown in Nebraska, USA.</title>
        <authorList>
            <person name="Schachtman D."/>
        </authorList>
    </citation>
    <scope>NUCLEOTIDE SEQUENCE [LARGE SCALE GENOMIC DNA]</scope>
    <source>
        <strain evidence="5 6">DS2154</strain>
    </source>
</reference>
<keyword evidence="1" id="KW-0328">Glycosyltransferase</keyword>
<sequence>MTPALQSTDFVASPGIEPTPWFDGHDDRPHLVHVFPSFNIGGTQVRFAALAAALHARFRHTVVSLDGDYGAAALVPPCAPVRYADPAPPTSASLSGRLSLYRAKLAALKPDVLVTYNWGAMEVAFVNAFGGVPHVHMEDGFGPEEAVRQLSRRIWARRVALARSHVVVPSRTLQAIAIDTWRLARRNVQHIPNGIAPQTDYVTRLGSLRPKLPRGLPMIAWVGALRPEKNPLRLLRAFAPLKTRAALLLIGDGPERDAIVREGVRLKLGGRLFLLGRRTDTRDLIMQCQILALSSDTEQMPFAILEAMAAGLPVASTDVGDVRDMVAVENRPFVAPPSEVALSNALQALIADPALRERIGQANRARQRDLYTLSAMVEAYGALFDRLSARSRARRSR</sequence>
<accession>A0ABU1N1E7</accession>
<evidence type="ECO:0000313" key="5">
    <source>
        <dbReference type="EMBL" id="MDR6532259.1"/>
    </source>
</evidence>
<evidence type="ECO:0000313" key="6">
    <source>
        <dbReference type="Proteomes" id="UP001262754"/>
    </source>
</evidence>
<dbReference type="Pfam" id="PF00534">
    <property type="entry name" value="Glycos_transf_1"/>
    <property type="match status" value="1"/>
</dbReference>
<dbReference type="Pfam" id="PF13439">
    <property type="entry name" value="Glyco_transf_4"/>
    <property type="match status" value="1"/>
</dbReference>
<name>A0ABU1N1E7_9CAUL</name>
<evidence type="ECO:0000259" key="3">
    <source>
        <dbReference type="Pfam" id="PF00534"/>
    </source>
</evidence>
<evidence type="ECO:0000259" key="4">
    <source>
        <dbReference type="Pfam" id="PF13439"/>
    </source>
</evidence>
<evidence type="ECO:0000256" key="2">
    <source>
        <dbReference type="ARBA" id="ARBA00022679"/>
    </source>
</evidence>
<comment type="caution">
    <text evidence="5">The sequence shown here is derived from an EMBL/GenBank/DDBJ whole genome shotgun (WGS) entry which is preliminary data.</text>
</comment>
<evidence type="ECO:0000256" key="1">
    <source>
        <dbReference type="ARBA" id="ARBA00022676"/>
    </source>
</evidence>
<dbReference type="Gene3D" id="3.40.50.2000">
    <property type="entry name" value="Glycogen Phosphorylase B"/>
    <property type="match status" value="2"/>
</dbReference>
<gene>
    <name evidence="5" type="ORF">J2800_003015</name>
</gene>
<dbReference type="PANTHER" id="PTHR12526:SF510">
    <property type="entry name" value="D-INOSITOL 3-PHOSPHATE GLYCOSYLTRANSFERASE"/>
    <property type="match status" value="1"/>
</dbReference>
<dbReference type="InterPro" id="IPR028098">
    <property type="entry name" value="Glyco_trans_4-like_N"/>
</dbReference>
<keyword evidence="6" id="KW-1185">Reference proteome</keyword>
<protein>
    <submittedName>
        <fullName evidence="5">Glycosyltransferase involved in cell wall biosynthesis</fullName>
    </submittedName>
</protein>
<keyword evidence="2" id="KW-0808">Transferase</keyword>